<keyword evidence="2" id="KW-1185">Reference proteome</keyword>
<reference evidence="1 2" key="1">
    <citation type="submission" date="2021-06" db="EMBL/GenBank/DDBJ databases">
        <title>Caerostris extrusa draft genome.</title>
        <authorList>
            <person name="Kono N."/>
            <person name="Arakawa K."/>
        </authorList>
    </citation>
    <scope>NUCLEOTIDE SEQUENCE [LARGE SCALE GENOMIC DNA]</scope>
</reference>
<proteinExistence type="predicted"/>
<evidence type="ECO:0000313" key="1">
    <source>
        <dbReference type="EMBL" id="GIY00609.1"/>
    </source>
</evidence>
<evidence type="ECO:0000313" key="2">
    <source>
        <dbReference type="Proteomes" id="UP001054945"/>
    </source>
</evidence>
<name>A0AAV4PWR8_CAEEX</name>
<dbReference type="Proteomes" id="UP001054945">
    <property type="component" value="Unassembled WGS sequence"/>
</dbReference>
<accession>A0AAV4PWR8</accession>
<dbReference type="AlphaFoldDB" id="A0AAV4PWR8"/>
<dbReference type="EMBL" id="BPLR01005206">
    <property type="protein sequence ID" value="GIY00609.1"/>
    <property type="molecule type" value="Genomic_DNA"/>
</dbReference>
<comment type="caution">
    <text evidence="1">The sequence shown here is derived from an EMBL/GenBank/DDBJ whole genome shotgun (WGS) entry which is preliminary data.</text>
</comment>
<sequence>MFAILQQWRALMGRLRNSCGIQSSAEVMSPDCRSQVLCQQQMNRFHVERKRPFPQKYEGSPQIRWDVDFFL</sequence>
<protein>
    <submittedName>
        <fullName evidence="1">Uncharacterized protein</fullName>
    </submittedName>
</protein>
<gene>
    <name evidence="1" type="ORF">CEXT_273441</name>
</gene>
<organism evidence="1 2">
    <name type="scientific">Caerostris extrusa</name>
    <name type="common">Bark spider</name>
    <name type="synonym">Caerostris bankana</name>
    <dbReference type="NCBI Taxonomy" id="172846"/>
    <lineage>
        <taxon>Eukaryota</taxon>
        <taxon>Metazoa</taxon>
        <taxon>Ecdysozoa</taxon>
        <taxon>Arthropoda</taxon>
        <taxon>Chelicerata</taxon>
        <taxon>Arachnida</taxon>
        <taxon>Araneae</taxon>
        <taxon>Araneomorphae</taxon>
        <taxon>Entelegynae</taxon>
        <taxon>Araneoidea</taxon>
        <taxon>Araneidae</taxon>
        <taxon>Caerostris</taxon>
    </lineage>
</organism>